<dbReference type="Pfam" id="PF06985">
    <property type="entry name" value="HET"/>
    <property type="match status" value="1"/>
</dbReference>
<dbReference type="VEuPathDB" id="FungiDB:yc1106_06701"/>
<keyword evidence="3" id="KW-1185">Reference proteome</keyword>
<protein>
    <recommendedName>
        <fullName evidence="1">Heterokaryon incompatibility domain-containing protein</fullName>
    </recommendedName>
</protein>
<dbReference type="Proteomes" id="UP001056012">
    <property type="component" value="Chromosome 5"/>
</dbReference>
<proteinExistence type="predicted"/>
<organism evidence="2 3">
    <name type="scientific">Curvularia clavata</name>
    <dbReference type="NCBI Taxonomy" id="95742"/>
    <lineage>
        <taxon>Eukaryota</taxon>
        <taxon>Fungi</taxon>
        <taxon>Dikarya</taxon>
        <taxon>Ascomycota</taxon>
        <taxon>Pezizomycotina</taxon>
        <taxon>Dothideomycetes</taxon>
        <taxon>Pleosporomycetidae</taxon>
        <taxon>Pleosporales</taxon>
        <taxon>Pleosporineae</taxon>
        <taxon>Pleosporaceae</taxon>
        <taxon>Curvularia</taxon>
    </lineage>
</organism>
<evidence type="ECO:0000313" key="3">
    <source>
        <dbReference type="Proteomes" id="UP001056012"/>
    </source>
</evidence>
<sequence>MEGSRPKIVYGEEAKSYVTEVLDNCVWRRATVVDGKTYWATDETGGIGEQIQDGKFKVRHMGGYLLLAPIDEDDSDDPEARAKAIQKLHIANPSRENDARVTAFVKSVAERLIKFHRGRKEPEDQQEGAFRMFTEKTASDIIDKITQAFVEILSEYGREVTAQDVQNMLDEDAIATVLFVKLTDFLPDLLVDRVLVTDVHGYLDDDFDNPGPELRPDSQMISSGLLSFQNKDFEGLRQRVLRTNVESLLRPLNRMDVKENDDGYESDSSRVSQEHCRMSPYYPPCDDDCWLRHIPLQGERAAETNAATIVTKSVPPIYQSLEPDYIRILTIQPGLRDTTLSCELTACSISSLAGDASGVTSIPFKALSYTWGDPTPCHIIKCNGYDLPIANNLYYALQYLRETDRPVAFWIDAICINQYDVAEKSEQIRHMYEVYQFATQVVVWLGPHYDNSELAMQSINHLENADNRHSILRRDHGAVCISNLERVVIFLESLFQRQWFSRSWIRQEIAAARKVIVKCGNDEIPWSSLKKIANCMWRLQEKIVSSGSEDTPHVIDKFRSSPLRYLRRKLFPGQSLVSDNGDLRSLWYYHAGGFLDYLMVSRVFEATDPRDKVYAVLGIADVPIESNDSLEAHGDHTPKMRVDYGAGVSEVYQYTAKYIINRDRNLDILCILSTHRDKNSSDLPTWTPDWRVPVSSIPMYANWDYVGYKFGAAGFTNALWQNQDEVGILVAQGFLLSTITELVPLGITSIPHPPEEPAGTAESFDPQEHLRRMALTSKGNSIVPSQAEVGDEVWILWGCKLPIVLRTVGDAGCKEQSKYTVVGPCYIPVYMWGRGLKEFQEARGEARKIVLV</sequence>
<dbReference type="InterPro" id="IPR010730">
    <property type="entry name" value="HET"/>
</dbReference>
<accession>A0A9Q8ZC87</accession>
<dbReference type="EMBL" id="CP089278">
    <property type="protein sequence ID" value="USP79427.1"/>
    <property type="molecule type" value="Genomic_DNA"/>
</dbReference>
<evidence type="ECO:0000313" key="2">
    <source>
        <dbReference type="EMBL" id="USP79427.1"/>
    </source>
</evidence>
<dbReference type="PANTHER" id="PTHR24148:SF64">
    <property type="entry name" value="HETEROKARYON INCOMPATIBILITY DOMAIN-CONTAINING PROTEIN"/>
    <property type="match status" value="1"/>
</dbReference>
<reference evidence="2" key="1">
    <citation type="submission" date="2021-12" db="EMBL/GenBank/DDBJ databases">
        <title>Curvularia clavata genome.</title>
        <authorList>
            <person name="Cao Y."/>
        </authorList>
    </citation>
    <scope>NUCLEOTIDE SEQUENCE</scope>
    <source>
        <strain evidence="2">Yc1106</strain>
    </source>
</reference>
<dbReference type="AlphaFoldDB" id="A0A9Q8ZC87"/>
<name>A0A9Q8ZC87_CURCL</name>
<dbReference type="OrthoDB" id="4850726at2759"/>
<evidence type="ECO:0000259" key="1">
    <source>
        <dbReference type="Pfam" id="PF06985"/>
    </source>
</evidence>
<dbReference type="PANTHER" id="PTHR24148">
    <property type="entry name" value="ANKYRIN REPEAT DOMAIN-CONTAINING PROTEIN 39 HOMOLOG-RELATED"/>
    <property type="match status" value="1"/>
</dbReference>
<gene>
    <name evidence="2" type="ORF">yc1106_06701</name>
</gene>
<feature type="domain" description="Heterokaryon incompatibility" evidence="1">
    <location>
        <begin position="364"/>
        <end position="508"/>
    </location>
</feature>
<dbReference type="InterPro" id="IPR052895">
    <property type="entry name" value="HetReg/Transcr_Mod"/>
</dbReference>